<feature type="transmembrane region" description="Helical" evidence="1">
    <location>
        <begin position="6"/>
        <end position="24"/>
    </location>
</feature>
<feature type="transmembrane region" description="Helical" evidence="1">
    <location>
        <begin position="106"/>
        <end position="127"/>
    </location>
</feature>
<protein>
    <recommendedName>
        <fullName evidence="3">Rod shape-determining protein MreD</fullName>
    </recommendedName>
</protein>
<keyword evidence="1" id="KW-1133">Transmembrane helix</keyword>
<dbReference type="EMBL" id="JNSK01000011">
    <property type="protein sequence ID" value="KGA19547.1"/>
    <property type="molecule type" value="Genomic_DNA"/>
</dbReference>
<accession>A0A094Q839</accession>
<dbReference type="AlphaFoldDB" id="A0A094Q839"/>
<gene>
    <name evidence="2" type="ORF">GM50_5205</name>
</gene>
<feature type="transmembrane region" description="Helical" evidence="1">
    <location>
        <begin position="76"/>
        <end position="94"/>
    </location>
</feature>
<evidence type="ECO:0000313" key="2">
    <source>
        <dbReference type="EMBL" id="KGA19547.1"/>
    </source>
</evidence>
<feature type="transmembrane region" description="Helical" evidence="1">
    <location>
        <begin position="133"/>
        <end position="156"/>
    </location>
</feature>
<evidence type="ECO:0000256" key="1">
    <source>
        <dbReference type="SAM" id="Phobius"/>
    </source>
</evidence>
<reference evidence="2" key="1">
    <citation type="submission" date="2014-05" db="EMBL/GenBank/DDBJ databases">
        <title>Key roles for freshwater Actinobacteria revealed by deep metagenomic sequencing.</title>
        <authorList>
            <person name="Ghai R."/>
            <person name="Mizuno C.M."/>
            <person name="Picazo A."/>
            <person name="Camacho A."/>
            <person name="Rodriguez-Valera F."/>
        </authorList>
    </citation>
    <scope>NUCLEOTIDE SEQUENCE</scope>
</reference>
<keyword evidence="1" id="KW-0812">Transmembrane</keyword>
<keyword evidence="1" id="KW-0472">Membrane</keyword>
<comment type="caution">
    <text evidence="2">The sequence shown here is derived from an EMBL/GenBank/DDBJ whole genome shotgun (WGS) entry which is preliminary data.</text>
</comment>
<name>A0A094Q839_9ZZZZ</name>
<proteinExistence type="predicted"/>
<feature type="transmembrane region" description="Helical" evidence="1">
    <location>
        <begin position="36"/>
        <end position="64"/>
    </location>
</feature>
<evidence type="ECO:0008006" key="3">
    <source>
        <dbReference type="Google" id="ProtNLM"/>
    </source>
</evidence>
<organism evidence="2">
    <name type="scientific">freshwater metagenome</name>
    <dbReference type="NCBI Taxonomy" id="449393"/>
    <lineage>
        <taxon>unclassified sequences</taxon>
        <taxon>metagenomes</taxon>
        <taxon>ecological metagenomes</taxon>
    </lineage>
</organism>
<sequence length="173" mass="18325">MLLRQFSISSLIFFIAFLIQESLINQLRLPGGGFSLPLLTALIWAALSTPIVGALCGFVSGFFLDLSQSSSSAMGHWTLIMILACYAVAFLGSGNDNVRGNPITNVFLVSAASVVTLLAFVLTGLLLGVSTGGISRIAFTIFVNGVWALLVTPLILPILSKMHLAIFGNKAHL</sequence>